<dbReference type="PANTHER" id="PTHR10641">
    <property type="entry name" value="MYB FAMILY TRANSCRIPTION FACTOR"/>
    <property type="match status" value="1"/>
</dbReference>
<proteinExistence type="predicted"/>
<reference evidence="8 9" key="1">
    <citation type="journal article" date="2023" name="Hortic Res">
        <title>Pangenome of water caltrop reveals structural variations and asymmetric subgenome divergence after allopolyploidization.</title>
        <authorList>
            <person name="Zhang X."/>
            <person name="Chen Y."/>
            <person name="Wang L."/>
            <person name="Yuan Y."/>
            <person name="Fang M."/>
            <person name="Shi L."/>
            <person name="Lu R."/>
            <person name="Comes H.P."/>
            <person name="Ma Y."/>
            <person name="Chen Y."/>
            <person name="Huang G."/>
            <person name="Zhou Y."/>
            <person name="Zheng Z."/>
            <person name="Qiu Y."/>
        </authorList>
    </citation>
    <scope>NUCLEOTIDE SEQUENCE [LARGE SCALE GENOMIC DNA]</scope>
    <source>
        <tissue evidence="8">Roots</tissue>
    </source>
</reference>
<evidence type="ECO:0000256" key="1">
    <source>
        <dbReference type="ARBA" id="ARBA00004123"/>
    </source>
</evidence>
<dbReference type="InterPro" id="IPR009057">
    <property type="entry name" value="Homeodomain-like_sf"/>
</dbReference>
<keyword evidence="9" id="KW-1185">Reference proteome</keyword>
<dbReference type="Gene3D" id="1.10.10.60">
    <property type="entry name" value="Homeodomain-like"/>
    <property type="match status" value="2"/>
</dbReference>
<feature type="region of interest" description="Disordered" evidence="5">
    <location>
        <begin position="197"/>
        <end position="237"/>
    </location>
</feature>
<dbReference type="GO" id="GO:0003677">
    <property type="term" value="F:DNA binding"/>
    <property type="evidence" value="ECO:0007669"/>
    <property type="project" value="UniProtKB-KW"/>
</dbReference>
<evidence type="ECO:0000313" key="8">
    <source>
        <dbReference type="EMBL" id="KAK4750089.1"/>
    </source>
</evidence>
<evidence type="ECO:0000256" key="4">
    <source>
        <dbReference type="ARBA" id="ARBA00023242"/>
    </source>
</evidence>
<dbReference type="CDD" id="cd00167">
    <property type="entry name" value="SANT"/>
    <property type="match status" value="2"/>
</dbReference>
<protein>
    <submittedName>
        <fullName evidence="8">Uncharacterized protein</fullName>
    </submittedName>
</protein>
<dbReference type="InterPro" id="IPR015495">
    <property type="entry name" value="Myb_TF_plants"/>
</dbReference>
<evidence type="ECO:0000259" key="6">
    <source>
        <dbReference type="PROSITE" id="PS50090"/>
    </source>
</evidence>
<dbReference type="InterPro" id="IPR017930">
    <property type="entry name" value="Myb_dom"/>
</dbReference>
<evidence type="ECO:0000256" key="3">
    <source>
        <dbReference type="ARBA" id="ARBA00023125"/>
    </source>
</evidence>
<feature type="domain" description="Myb-like" evidence="6">
    <location>
        <begin position="62"/>
        <end position="112"/>
    </location>
</feature>
<dbReference type="SUPFAM" id="SSF46689">
    <property type="entry name" value="Homeodomain-like"/>
    <property type="match status" value="1"/>
</dbReference>
<dbReference type="InterPro" id="IPR001005">
    <property type="entry name" value="SANT/Myb"/>
</dbReference>
<dbReference type="FunFam" id="1.10.10.60:FF:000001">
    <property type="entry name" value="MYB-related transcription factor"/>
    <property type="match status" value="1"/>
</dbReference>
<evidence type="ECO:0000256" key="2">
    <source>
        <dbReference type="ARBA" id="ARBA00022737"/>
    </source>
</evidence>
<comment type="caution">
    <text evidence="8">The sequence shown here is derived from an EMBL/GenBank/DDBJ whole genome shotgun (WGS) entry which is preliminary data.</text>
</comment>
<gene>
    <name evidence="8" type="ORF">SAY87_027538</name>
</gene>
<feature type="compositionally biased region" description="Low complexity" evidence="5">
    <location>
        <begin position="211"/>
        <end position="228"/>
    </location>
</feature>
<dbReference type="PROSITE" id="PS50090">
    <property type="entry name" value="MYB_LIKE"/>
    <property type="match status" value="2"/>
</dbReference>
<feature type="domain" description="HTH myb-type" evidence="7">
    <location>
        <begin position="9"/>
        <end position="61"/>
    </location>
</feature>
<dbReference type="GO" id="GO:0005634">
    <property type="term" value="C:nucleus"/>
    <property type="evidence" value="ECO:0007669"/>
    <property type="project" value="UniProtKB-SubCell"/>
</dbReference>
<dbReference type="Proteomes" id="UP001345219">
    <property type="component" value="Chromosome 21"/>
</dbReference>
<sequence length="329" mass="36609">MGRPPCCDKTGVKKGPWTPEEDILLVSYIQEHGPGNWKTVPTHTGLLRCSKSCRLRWTNYLRPGIKRGDFTEQEENMIIHLQALLGNRWAAIATYLPQRTDNDIKNYWNTHLKKKLGKLQPAAHVSSANSSMSRDRWERRLQEDIQTARQALSDALSSEKSILLSEPKPDVGPRKKHAQAPAYASNTENIARLLKEWNKKSPKPAGRTSKDGSSSESSISVGSLSSTTDAPNCYKSEIEGMGDLEPLLGLEPSMELSISSEVSQPRASGGTSPSPCFFQNETKPDPSVLDQMNVTLSSFEKWLFNDVADSLCGRSEFHLSEQLLEFFSS</sequence>
<evidence type="ECO:0000313" key="9">
    <source>
        <dbReference type="Proteomes" id="UP001345219"/>
    </source>
</evidence>
<keyword evidence="2" id="KW-0677">Repeat</keyword>
<feature type="region of interest" description="Disordered" evidence="5">
    <location>
        <begin position="257"/>
        <end position="284"/>
    </location>
</feature>
<feature type="region of interest" description="Disordered" evidence="5">
    <location>
        <begin position="158"/>
        <end position="185"/>
    </location>
</feature>
<keyword evidence="3" id="KW-0238">DNA-binding</keyword>
<dbReference type="AlphaFoldDB" id="A0AAN7JML2"/>
<accession>A0AAN7JML2</accession>
<feature type="compositionally biased region" description="Polar residues" evidence="5">
    <location>
        <begin position="257"/>
        <end position="281"/>
    </location>
</feature>
<dbReference type="PANTHER" id="PTHR10641:SF1290">
    <property type="entry name" value="MYB-RELATED PROTEIN 306-LIKE"/>
    <property type="match status" value="1"/>
</dbReference>
<name>A0AAN7JML2_9MYRT</name>
<keyword evidence="4" id="KW-0539">Nucleus</keyword>
<evidence type="ECO:0000259" key="7">
    <source>
        <dbReference type="PROSITE" id="PS51294"/>
    </source>
</evidence>
<feature type="domain" description="Myb-like" evidence="6">
    <location>
        <begin position="9"/>
        <end position="61"/>
    </location>
</feature>
<dbReference type="EMBL" id="JAXIOK010000018">
    <property type="protein sequence ID" value="KAK4750089.1"/>
    <property type="molecule type" value="Genomic_DNA"/>
</dbReference>
<dbReference type="GO" id="GO:0009733">
    <property type="term" value="P:response to auxin"/>
    <property type="evidence" value="ECO:0007669"/>
    <property type="project" value="TreeGrafter"/>
</dbReference>
<comment type="subcellular location">
    <subcellularLocation>
        <location evidence="1">Nucleus</location>
    </subcellularLocation>
</comment>
<dbReference type="Pfam" id="PF00249">
    <property type="entry name" value="Myb_DNA-binding"/>
    <property type="match status" value="2"/>
</dbReference>
<dbReference type="PROSITE" id="PS51294">
    <property type="entry name" value="HTH_MYB"/>
    <property type="match status" value="2"/>
</dbReference>
<organism evidence="8 9">
    <name type="scientific">Trapa incisa</name>
    <dbReference type="NCBI Taxonomy" id="236973"/>
    <lineage>
        <taxon>Eukaryota</taxon>
        <taxon>Viridiplantae</taxon>
        <taxon>Streptophyta</taxon>
        <taxon>Embryophyta</taxon>
        <taxon>Tracheophyta</taxon>
        <taxon>Spermatophyta</taxon>
        <taxon>Magnoliopsida</taxon>
        <taxon>eudicotyledons</taxon>
        <taxon>Gunneridae</taxon>
        <taxon>Pentapetalae</taxon>
        <taxon>rosids</taxon>
        <taxon>malvids</taxon>
        <taxon>Myrtales</taxon>
        <taxon>Lythraceae</taxon>
        <taxon>Trapa</taxon>
    </lineage>
</organism>
<evidence type="ECO:0000256" key="5">
    <source>
        <dbReference type="SAM" id="MobiDB-lite"/>
    </source>
</evidence>
<feature type="domain" description="HTH myb-type" evidence="7">
    <location>
        <begin position="62"/>
        <end position="116"/>
    </location>
</feature>
<dbReference type="SMART" id="SM00717">
    <property type="entry name" value="SANT"/>
    <property type="match status" value="2"/>
</dbReference>